<reference evidence="1 2" key="1">
    <citation type="submission" date="2018-07" db="EMBL/GenBank/DDBJ databases">
        <title>Complete genome sequence of soil actinomycete Streptomyces cavourensis tj430.</title>
        <authorList>
            <person name="Wang P."/>
            <person name="Huang Y."/>
        </authorList>
    </citation>
    <scope>NUCLEOTIDE SEQUENCE [LARGE SCALE GENOMIC DNA]</scope>
    <source>
        <strain evidence="1 2">TJ430</strain>
    </source>
</reference>
<dbReference type="AlphaFoldDB" id="A0AAD0Q3U5"/>
<evidence type="ECO:0000313" key="2">
    <source>
        <dbReference type="Proteomes" id="UP000253779"/>
    </source>
</evidence>
<name>A0AAD0Q3U5_9ACTN</name>
<organism evidence="1 2">
    <name type="scientific">Streptomyces cavourensis</name>
    <dbReference type="NCBI Taxonomy" id="67258"/>
    <lineage>
        <taxon>Bacteria</taxon>
        <taxon>Bacillati</taxon>
        <taxon>Actinomycetota</taxon>
        <taxon>Actinomycetes</taxon>
        <taxon>Kitasatosporales</taxon>
        <taxon>Streptomycetaceae</taxon>
        <taxon>Streptomyces</taxon>
    </lineage>
</organism>
<sequence length="121" mass="13113">MLIRDIGQHIEQGRLWWGIDDSCTACPNASCRRGSSGATQEVVRQALLAEHGAVRLRLVEQGASSVSVLQALRESLHLPLHETRAMTDALGKTGLLGTRVEMELLADALRRRSVATTIEAG</sequence>
<protein>
    <submittedName>
        <fullName evidence="1">Uncharacterized protein</fullName>
    </submittedName>
</protein>
<proteinExistence type="predicted"/>
<gene>
    <name evidence="1" type="ORF">DTW94_08720</name>
</gene>
<dbReference type="EMBL" id="CP030930">
    <property type="protein sequence ID" value="AXI71379.1"/>
    <property type="molecule type" value="Genomic_DNA"/>
</dbReference>
<accession>A0AAD0Q3U5</accession>
<dbReference type="Proteomes" id="UP000253779">
    <property type="component" value="Chromosome"/>
</dbReference>
<evidence type="ECO:0000313" key="1">
    <source>
        <dbReference type="EMBL" id="AXI71379.1"/>
    </source>
</evidence>